<keyword evidence="4" id="KW-1185">Reference proteome</keyword>
<sequence>MFRNVYIVGLMIFAVIITAFFITNIFFRDMEYYRTSIKMNAFFIPIVMGIGAFLSVTSYSRWKKVLTFREAYGRAFIPMFVGGLLSMAVIFAYISFDKDTKDLLNYQYIESYRQTLEEEYSNAKQIIKPETEEMEELERKYAEGKMRIAEKVTKNEDMFTAKYFMYVFAGYNAYFLLLSLFFGSFFRTRLSERPENLS</sequence>
<gene>
    <name evidence="3" type="ORF">DQ356_07990</name>
</gene>
<feature type="coiled-coil region" evidence="1">
    <location>
        <begin position="120"/>
        <end position="154"/>
    </location>
</feature>
<accession>A0A368MXA5</accession>
<keyword evidence="2" id="KW-1133">Transmembrane helix</keyword>
<evidence type="ECO:0000313" key="4">
    <source>
        <dbReference type="Proteomes" id="UP000252172"/>
    </source>
</evidence>
<feature type="transmembrane region" description="Helical" evidence="2">
    <location>
        <begin position="6"/>
        <end position="27"/>
    </location>
</feature>
<evidence type="ECO:0000256" key="2">
    <source>
        <dbReference type="SAM" id="Phobius"/>
    </source>
</evidence>
<evidence type="ECO:0000313" key="3">
    <source>
        <dbReference type="EMBL" id="RCU42852.1"/>
    </source>
</evidence>
<dbReference type="Proteomes" id="UP000252172">
    <property type="component" value="Unassembled WGS sequence"/>
</dbReference>
<dbReference type="OrthoDB" id="1273153at2"/>
<name>A0A368MXA5_9FLAO</name>
<protein>
    <submittedName>
        <fullName evidence="3">DUF4199 domain-containing protein</fullName>
    </submittedName>
</protein>
<feature type="transmembrane region" description="Helical" evidence="2">
    <location>
        <begin position="39"/>
        <end position="56"/>
    </location>
</feature>
<dbReference type="EMBL" id="QPIE01000005">
    <property type="protein sequence ID" value="RCU42852.1"/>
    <property type="molecule type" value="Genomic_DNA"/>
</dbReference>
<feature type="transmembrane region" description="Helical" evidence="2">
    <location>
        <begin position="76"/>
        <end position="96"/>
    </location>
</feature>
<proteinExistence type="predicted"/>
<comment type="caution">
    <text evidence="3">The sequence shown here is derived from an EMBL/GenBank/DDBJ whole genome shotgun (WGS) entry which is preliminary data.</text>
</comment>
<dbReference type="InterPro" id="IPR025250">
    <property type="entry name" value="DUF4199"/>
</dbReference>
<organism evidence="3 4">
    <name type="scientific">Chryseobacterium lacus</name>
    <dbReference type="NCBI Taxonomy" id="2058346"/>
    <lineage>
        <taxon>Bacteria</taxon>
        <taxon>Pseudomonadati</taxon>
        <taxon>Bacteroidota</taxon>
        <taxon>Flavobacteriia</taxon>
        <taxon>Flavobacteriales</taxon>
        <taxon>Weeksellaceae</taxon>
        <taxon>Chryseobacterium group</taxon>
        <taxon>Chryseobacterium</taxon>
    </lineage>
</organism>
<keyword evidence="2" id="KW-0472">Membrane</keyword>
<dbReference type="Pfam" id="PF13858">
    <property type="entry name" value="DUF4199"/>
    <property type="match status" value="1"/>
</dbReference>
<keyword evidence="1" id="KW-0175">Coiled coil</keyword>
<reference evidence="3 4" key="1">
    <citation type="submission" date="2018-07" db="EMBL/GenBank/DDBJ databases">
        <title>Chryseobacterium lacus sp. nov., isolated from lake water.</title>
        <authorList>
            <person name="Li C.-M."/>
        </authorList>
    </citation>
    <scope>NUCLEOTIDE SEQUENCE [LARGE SCALE GENOMIC DNA]</scope>
    <source>
        <strain evidence="3 4">YLOS41</strain>
    </source>
</reference>
<keyword evidence="2" id="KW-0812">Transmembrane</keyword>
<feature type="transmembrane region" description="Helical" evidence="2">
    <location>
        <begin position="163"/>
        <end position="186"/>
    </location>
</feature>
<dbReference type="RefSeq" id="WP_114304063.1">
    <property type="nucleotide sequence ID" value="NZ_QPIE01000005.1"/>
</dbReference>
<dbReference type="AlphaFoldDB" id="A0A368MXA5"/>
<evidence type="ECO:0000256" key="1">
    <source>
        <dbReference type="SAM" id="Coils"/>
    </source>
</evidence>